<sequence length="309" mass="35840">MQMSKYIWRTRYSRRLYFFGEVKSSKRPDDVDDRSLGFVAPYKCVRAYLPNLRAIIQHFRKFSSQDEASTSSHYLEEPDIDRRFPLPGRVGLACEAQPQLPQELEVPDDYVDPLITLPSQPAERHFGVLAHYLNQEEQFTMREFMPEEETPKPSDLLECVAYDCPMILRKDFADLFPDRNTTEGPFTVITLSQHTNNDMSMWSMDVETEREELLDTFMHGAMEICNCLQKNGFWSDFIDPSTGKPFRGPHTNAVFFETDERYRKLGFQIDDLGCCKVIRHPVWGTHAFVSCLFTTAPVDHPIISQLVKS</sequence>
<protein>
    <submittedName>
        <fullName evidence="1">Uncharacterized protein</fullName>
    </submittedName>
</protein>
<dbReference type="Proteomes" id="UP001519460">
    <property type="component" value="Unassembled WGS sequence"/>
</dbReference>
<keyword evidence="2" id="KW-1185">Reference proteome</keyword>
<proteinExistence type="predicted"/>
<reference evidence="1 2" key="1">
    <citation type="journal article" date="2023" name="Sci. Data">
        <title>Genome assembly of the Korean intertidal mud-creeper Batillaria attramentaria.</title>
        <authorList>
            <person name="Patra A.K."/>
            <person name="Ho P.T."/>
            <person name="Jun S."/>
            <person name="Lee S.J."/>
            <person name="Kim Y."/>
            <person name="Won Y.J."/>
        </authorList>
    </citation>
    <scope>NUCLEOTIDE SEQUENCE [LARGE SCALE GENOMIC DNA]</scope>
    <source>
        <strain evidence="1">Wonlab-2016</strain>
    </source>
</reference>
<evidence type="ECO:0000313" key="2">
    <source>
        <dbReference type="Proteomes" id="UP001519460"/>
    </source>
</evidence>
<organism evidence="1 2">
    <name type="scientific">Batillaria attramentaria</name>
    <dbReference type="NCBI Taxonomy" id="370345"/>
    <lineage>
        <taxon>Eukaryota</taxon>
        <taxon>Metazoa</taxon>
        <taxon>Spiralia</taxon>
        <taxon>Lophotrochozoa</taxon>
        <taxon>Mollusca</taxon>
        <taxon>Gastropoda</taxon>
        <taxon>Caenogastropoda</taxon>
        <taxon>Sorbeoconcha</taxon>
        <taxon>Cerithioidea</taxon>
        <taxon>Batillariidae</taxon>
        <taxon>Batillaria</taxon>
    </lineage>
</organism>
<dbReference type="PANTHER" id="PTHR13192:SF3">
    <property type="entry name" value="COBALAMIN TRAFFICKING PROTEIN CBLD"/>
    <property type="match status" value="1"/>
</dbReference>
<name>A0ABD0LJ06_9CAEN</name>
<accession>A0ABD0LJ06</accession>
<evidence type="ECO:0000313" key="1">
    <source>
        <dbReference type="EMBL" id="KAK7499380.1"/>
    </source>
</evidence>
<dbReference type="InterPro" id="IPR019362">
    <property type="entry name" value="MMADHC"/>
</dbReference>
<dbReference type="PANTHER" id="PTHR13192">
    <property type="entry name" value="MY011 PROTEIN"/>
    <property type="match status" value="1"/>
</dbReference>
<dbReference type="EMBL" id="JACVVK020000044">
    <property type="protein sequence ID" value="KAK7499380.1"/>
    <property type="molecule type" value="Genomic_DNA"/>
</dbReference>
<comment type="caution">
    <text evidence="1">The sequence shown here is derived from an EMBL/GenBank/DDBJ whole genome shotgun (WGS) entry which is preliminary data.</text>
</comment>
<gene>
    <name evidence="1" type="ORF">BaRGS_00009355</name>
</gene>
<dbReference type="Pfam" id="PF10229">
    <property type="entry name" value="MMADHC"/>
    <property type="match status" value="1"/>
</dbReference>
<dbReference type="AlphaFoldDB" id="A0ABD0LJ06"/>